<keyword evidence="1" id="KW-0812">Transmembrane</keyword>
<dbReference type="SUPFAM" id="SSF81321">
    <property type="entry name" value="Family A G protein-coupled receptor-like"/>
    <property type="match status" value="1"/>
</dbReference>
<feature type="transmembrane region" description="Helical" evidence="1">
    <location>
        <begin position="158"/>
        <end position="181"/>
    </location>
</feature>
<name>A0A183INI5_9BILA</name>
<reference evidence="2 3" key="2">
    <citation type="submission" date="2018-11" db="EMBL/GenBank/DDBJ databases">
        <authorList>
            <consortium name="Pathogen Informatics"/>
        </authorList>
    </citation>
    <scope>NUCLEOTIDE SEQUENCE [LARGE SCALE GENOMIC DNA]</scope>
</reference>
<dbReference type="EMBL" id="UZAM01008805">
    <property type="protein sequence ID" value="VDP06495.1"/>
    <property type="molecule type" value="Genomic_DNA"/>
</dbReference>
<protein>
    <submittedName>
        <fullName evidence="4">G_PROTEIN_RECEP_F1_2 domain-containing protein</fullName>
    </submittedName>
</protein>
<evidence type="ECO:0000313" key="2">
    <source>
        <dbReference type="EMBL" id="VDP06495.1"/>
    </source>
</evidence>
<dbReference type="OrthoDB" id="5864054at2759"/>
<accession>A0A183INI5</accession>
<feature type="transmembrane region" description="Helical" evidence="1">
    <location>
        <begin position="216"/>
        <end position="235"/>
    </location>
</feature>
<feature type="transmembrane region" description="Helical" evidence="1">
    <location>
        <begin position="73"/>
        <end position="92"/>
    </location>
</feature>
<sequence>MKRNHMWRFEVLSDNCTEQVTASTVNAIKHIYGGCRLFETVVVIVLSPIGTISALLCLFTVCDPTYRRAKNFFKMMVLMCVSELVYNLSHLIMQANMLRHGGVTVHNFTLIVGLTAMLKVSSNFSDLLFQLLSLERYLAVCTPVFWHLVRENTKQRLVVASILLSFVLSTAGLTECLVTYVGQVQINGTTLRLLVENSHISQSRWYLGYEVFAECVWSSISLAIMLFSVVSIVTAERRQRMLHHRQRGHLATVPRISPETPTLPIQPTPATNEACKFSITNLVMLTGATFVFDKITNLAACGNLFLKIRPNSIGCNDAAAAANKSNGEYPKAAYVAITIVVHELAEVLSHSSNFIVFLVMCYGFRKKFITKVNKIYGTVKKRVFMQNIVVTKLR</sequence>
<dbReference type="Proteomes" id="UP000270296">
    <property type="component" value="Unassembled WGS sequence"/>
</dbReference>
<gene>
    <name evidence="2" type="ORF">SBAD_LOCUS5181</name>
</gene>
<dbReference type="Gene3D" id="1.20.1070.10">
    <property type="entry name" value="Rhodopsin 7-helix transmembrane proteins"/>
    <property type="match status" value="1"/>
</dbReference>
<keyword evidence="1" id="KW-1133">Transmembrane helix</keyword>
<dbReference type="WBParaSite" id="SBAD_0000539101-mRNA-1">
    <property type="protein sequence ID" value="SBAD_0000539101-mRNA-1"/>
    <property type="gene ID" value="SBAD_0000539101"/>
</dbReference>
<keyword evidence="1" id="KW-0472">Membrane</keyword>
<evidence type="ECO:0000256" key="1">
    <source>
        <dbReference type="SAM" id="Phobius"/>
    </source>
</evidence>
<feature type="transmembrane region" description="Helical" evidence="1">
    <location>
        <begin position="37"/>
        <end position="61"/>
    </location>
</feature>
<reference evidence="4" key="1">
    <citation type="submission" date="2016-06" db="UniProtKB">
        <authorList>
            <consortium name="WormBaseParasite"/>
        </authorList>
    </citation>
    <scope>IDENTIFICATION</scope>
</reference>
<keyword evidence="3" id="KW-1185">Reference proteome</keyword>
<proteinExistence type="predicted"/>
<feature type="transmembrane region" description="Helical" evidence="1">
    <location>
        <begin position="127"/>
        <end position="146"/>
    </location>
</feature>
<dbReference type="AlphaFoldDB" id="A0A183INI5"/>
<evidence type="ECO:0000313" key="3">
    <source>
        <dbReference type="Proteomes" id="UP000270296"/>
    </source>
</evidence>
<organism evidence="4">
    <name type="scientific">Soboliphyme baturini</name>
    <dbReference type="NCBI Taxonomy" id="241478"/>
    <lineage>
        <taxon>Eukaryota</taxon>
        <taxon>Metazoa</taxon>
        <taxon>Ecdysozoa</taxon>
        <taxon>Nematoda</taxon>
        <taxon>Enoplea</taxon>
        <taxon>Dorylaimia</taxon>
        <taxon>Dioctophymatida</taxon>
        <taxon>Dioctophymatoidea</taxon>
        <taxon>Soboliphymatidae</taxon>
        <taxon>Soboliphyme</taxon>
    </lineage>
</organism>
<evidence type="ECO:0000313" key="4">
    <source>
        <dbReference type="WBParaSite" id="SBAD_0000539101-mRNA-1"/>
    </source>
</evidence>